<accession>A0A645HN33</accession>
<organism evidence="2">
    <name type="scientific">bioreactor metagenome</name>
    <dbReference type="NCBI Taxonomy" id="1076179"/>
    <lineage>
        <taxon>unclassified sequences</taxon>
        <taxon>metagenomes</taxon>
        <taxon>ecological metagenomes</taxon>
    </lineage>
</organism>
<sequence length="173" mass="19165">MEQCIEGSGGEGNPHCVVEEGPEQVLPDEPHGGAAQLDRGGDRVQPVPHQHHVGRLHGDVGSRPDRDADVCLGQRRSVVDAVADHGDDPARRSALKLPDDSRFVAGQQFGAETCQVEIFRHRFCRRKVVAGQHDRVEAERVEPFDRFGRTRFQPVADADHSGRDAVCRRVNQR</sequence>
<proteinExistence type="predicted"/>
<evidence type="ECO:0000313" key="2">
    <source>
        <dbReference type="EMBL" id="MPN37514.1"/>
    </source>
</evidence>
<name>A0A645HN33_9ZZZZ</name>
<reference evidence="2" key="1">
    <citation type="submission" date="2019-08" db="EMBL/GenBank/DDBJ databases">
        <authorList>
            <person name="Kucharzyk K."/>
            <person name="Murdoch R.W."/>
            <person name="Higgins S."/>
            <person name="Loffler F."/>
        </authorList>
    </citation>
    <scope>NUCLEOTIDE SEQUENCE</scope>
</reference>
<dbReference type="EMBL" id="VSSQ01092204">
    <property type="protein sequence ID" value="MPN37514.1"/>
    <property type="molecule type" value="Genomic_DNA"/>
</dbReference>
<feature type="compositionally biased region" description="Basic and acidic residues" evidence="1">
    <location>
        <begin position="56"/>
        <end position="67"/>
    </location>
</feature>
<evidence type="ECO:0000256" key="1">
    <source>
        <dbReference type="SAM" id="MobiDB-lite"/>
    </source>
</evidence>
<protein>
    <submittedName>
        <fullName evidence="2">Uncharacterized protein</fullName>
    </submittedName>
</protein>
<dbReference type="AlphaFoldDB" id="A0A645HN33"/>
<gene>
    <name evidence="2" type="ORF">SDC9_185033</name>
</gene>
<feature type="region of interest" description="Disordered" evidence="1">
    <location>
        <begin position="1"/>
        <end position="67"/>
    </location>
</feature>
<comment type="caution">
    <text evidence="2">The sequence shown here is derived from an EMBL/GenBank/DDBJ whole genome shotgun (WGS) entry which is preliminary data.</text>
</comment>